<sequence length="118" mass="13121">VDVRDVAEAHILVYETPSASGQRYLCAERNLHRGDLVRMLAKLCPGCPLPTKCSDEINPRQQPYKFSNQKLRDLGQSFRPINQCLADAVASLHNKGFLQRHLLGWAGTGGDHSVLARL</sequence>
<dbReference type="EMBL" id="EU865228">
    <property type="protein sequence ID" value="ACH59571.1"/>
    <property type="molecule type" value="Genomic_DNA"/>
</dbReference>
<dbReference type="EMBL" id="EU865236">
    <property type="protein sequence ID" value="ACH59579.1"/>
    <property type="molecule type" value="Genomic_DNA"/>
</dbReference>
<feature type="non-terminal residue" evidence="1">
    <location>
        <position position="1"/>
    </location>
</feature>
<accession>C6F7Z5</accession>
<evidence type="ECO:0000313" key="6">
    <source>
        <dbReference type="EMBL" id="ACH59579.1"/>
    </source>
</evidence>
<proteinExistence type="predicted"/>
<dbReference type="AlphaFoldDB" id="C6F7Z5"/>
<evidence type="ECO:0000313" key="12">
    <source>
        <dbReference type="EMBL" id="ACH59586.1"/>
    </source>
</evidence>
<dbReference type="EMBL" id="EU865237">
    <property type="protein sequence ID" value="ACH59580.1"/>
    <property type="molecule type" value="Genomic_DNA"/>
</dbReference>
<evidence type="ECO:0000313" key="13">
    <source>
        <dbReference type="EMBL" id="ACH59587.1"/>
    </source>
</evidence>
<dbReference type="EMBL" id="EU865232">
    <property type="protein sequence ID" value="ACH59575.1"/>
    <property type="molecule type" value="Genomic_DNA"/>
</dbReference>
<evidence type="ECO:0000313" key="14">
    <source>
        <dbReference type="EMBL" id="ACH59589.1"/>
    </source>
</evidence>
<dbReference type="EMBL" id="EU865241">
    <property type="protein sequence ID" value="ACH59584.1"/>
    <property type="molecule type" value="Genomic_DNA"/>
</dbReference>
<dbReference type="EMBL" id="EU865243">
    <property type="protein sequence ID" value="ACH59586.1"/>
    <property type="molecule type" value="Genomic_DNA"/>
</dbReference>
<evidence type="ECO:0000313" key="11">
    <source>
        <dbReference type="EMBL" id="ACH59584.1"/>
    </source>
</evidence>
<evidence type="ECO:0000313" key="8">
    <source>
        <dbReference type="EMBL" id="ACH59581.1"/>
    </source>
</evidence>
<dbReference type="EMBL" id="EU865246">
    <property type="protein sequence ID" value="ACH59589.1"/>
    <property type="molecule type" value="Genomic_DNA"/>
</dbReference>
<dbReference type="EMBL" id="EU865229">
    <property type="protein sequence ID" value="ACH59572.1"/>
    <property type="molecule type" value="Genomic_DNA"/>
</dbReference>
<evidence type="ECO:0000313" key="5">
    <source>
        <dbReference type="EMBL" id="ACH59578.1"/>
    </source>
</evidence>
<evidence type="ECO:0000313" key="2">
    <source>
        <dbReference type="EMBL" id="ACH59572.1"/>
    </source>
</evidence>
<dbReference type="EMBL" id="EU865248">
    <property type="protein sequence ID" value="ACH59591.1"/>
    <property type="molecule type" value="Genomic_DNA"/>
</dbReference>
<dbReference type="EMBL" id="EU865230">
    <property type="protein sequence ID" value="ACH59573.1"/>
    <property type="molecule type" value="Genomic_DNA"/>
</dbReference>
<evidence type="ECO:0000313" key="15">
    <source>
        <dbReference type="EMBL" id="ACH59591.1"/>
    </source>
</evidence>
<evidence type="ECO:0000313" key="1">
    <source>
        <dbReference type="EMBL" id="ACH59571.1"/>
    </source>
</evidence>
<dbReference type="Gene3D" id="3.40.50.720">
    <property type="entry name" value="NAD(P)-binding Rossmann-like Domain"/>
    <property type="match status" value="1"/>
</dbReference>
<dbReference type="EMBL" id="EU865244">
    <property type="protein sequence ID" value="ACH59587.1"/>
    <property type="molecule type" value="Genomic_DNA"/>
</dbReference>
<evidence type="ECO:0000313" key="7">
    <source>
        <dbReference type="EMBL" id="ACH59580.1"/>
    </source>
</evidence>
<dbReference type="EMBL" id="EU865238">
    <property type="protein sequence ID" value="ACH59581.1"/>
    <property type="molecule type" value="Genomic_DNA"/>
</dbReference>
<dbReference type="InterPro" id="IPR036291">
    <property type="entry name" value="NAD(P)-bd_dom_sf"/>
</dbReference>
<name>C6F7Z5_PSEMZ</name>
<evidence type="ECO:0000313" key="4">
    <source>
        <dbReference type="EMBL" id="ACH59575.1"/>
    </source>
</evidence>
<dbReference type="EMBL" id="EU865239">
    <property type="protein sequence ID" value="ACH59582.1"/>
    <property type="molecule type" value="Genomic_DNA"/>
</dbReference>
<reference evidence="1" key="1">
    <citation type="journal article" date="2009" name="Genetics">
        <title>Multilocus patterns of nucleotide diversity and divergence reveal positive selection at candidate genes related to cold hardiness in coastal Douglas Fir (Pseudotsuga menziesii var. menziesii).</title>
        <authorList>
            <person name="Eckert A.J."/>
            <person name="Wegrzyn J.L."/>
            <person name="Pande B."/>
            <person name="Jermstad K.D."/>
            <person name="Lee J.M."/>
            <person name="Liechty J.D."/>
            <person name="Tearse B.R."/>
            <person name="Krutovsky K.V."/>
            <person name="Neale D.B."/>
        </authorList>
    </citation>
    <scope>NUCLEOTIDE SEQUENCE</scope>
    <source>
        <strain evidence="1">22-3</strain>
        <strain evidence="2">22-4</strain>
        <strain evidence="3">22-5</strain>
        <strain evidence="4">24-2</strain>
        <strain evidence="5">26-1</strain>
        <strain evidence="6">26-2</strain>
        <strain evidence="7">26-3</strain>
        <strain evidence="8">26-4</strain>
        <strain evidence="9">28-1</strain>
        <strain evidence="10">28-2</strain>
        <strain evidence="11">28-3</strain>
        <strain evidence="12">30-1</strain>
        <strain evidence="13">30-3</strain>
        <strain evidence="14">32-1</strain>
        <strain evidence="15">32-3</strain>
    </source>
</reference>
<evidence type="ECO:0000313" key="9">
    <source>
        <dbReference type="EMBL" id="ACH59582.1"/>
    </source>
</evidence>
<dbReference type="EMBL" id="EU865240">
    <property type="protein sequence ID" value="ACH59583.1"/>
    <property type="molecule type" value="Genomic_DNA"/>
</dbReference>
<evidence type="ECO:0000313" key="10">
    <source>
        <dbReference type="EMBL" id="ACH59583.1"/>
    </source>
</evidence>
<protein>
    <submittedName>
        <fullName evidence="1">Cinnamoyl CoA reductase</fullName>
    </submittedName>
</protein>
<evidence type="ECO:0000313" key="3">
    <source>
        <dbReference type="EMBL" id="ACH59573.1"/>
    </source>
</evidence>
<dbReference type="EMBL" id="EU865235">
    <property type="protein sequence ID" value="ACH59578.1"/>
    <property type="molecule type" value="Genomic_DNA"/>
</dbReference>
<organism evidence="1">
    <name type="scientific">Pseudotsuga menziesii</name>
    <name type="common">Douglas-fir</name>
    <name type="synonym">Abies menziesii</name>
    <dbReference type="NCBI Taxonomy" id="3357"/>
    <lineage>
        <taxon>Eukaryota</taxon>
        <taxon>Viridiplantae</taxon>
        <taxon>Streptophyta</taxon>
        <taxon>Embryophyta</taxon>
        <taxon>Tracheophyta</taxon>
        <taxon>Spermatophyta</taxon>
        <taxon>Pinopsida</taxon>
        <taxon>Pinidae</taxon>
        <taxon>Conifers I</taxon>
        <taxon>Pinales</taxon>
        <taxon>Pinaceae</taxon>
        <taxon>Pseudotsuga</taxon>
    </lineage>
</organism>
<dbReference type="SUPFAM" id="SSF51735">
    <property type="entry name" value="NAD(P)-binding Rossmann-fold domains"/>
    <property type="match status" value="1"/>
</dbReference>